<dbReference type="CDD" id="cd15830">
    <property type="entry name" value="BamD"/>
    <property type="match status" value="1"/>
</dbReference>
<evidence type="ECO:0000259" key="6">
    <source>
        <dbReference type="Pfam" id="PF13525"/>
    </source>
</evidence>
<evidence type="ECO:0000256" key="1">
    <source>
        <dbReference type="ARBA" id="ARBA00022729"/>
    </source>
</evidence>
<gene>
    <name evidence="7" type="ORF">MRX98_07780</name>
</gene>
<feature type="repeat" description="TPR" evidence="4">
    <location>
        <begin position="166"/>
        <end position="199"/>
    </location>
</feature>
<dbReference type="NCBIfam" id="TIGR03302">
    <property type="entry name" value="OM_YfiO"/>
    <property type="match status" value="1"/>
</dbReference>
<name>A0AA41R7K7_9BACT</name>
<dbReference type="InterPro" id="IPR011990">
    <property type="entry name" value="TPR-like_helical_dom_sf"/>
</dbReference>
<dbReference type="Pfam" id="PF13525">
    <property type="entry name" value="YfiO"/>
    <property type="match status" value="1"/>
</dbReference>
<dbReference type="Proteomes" id="UP001165427">
    <property type="component" value="Unassembled WGS sequence"/>
</dbReference>
<dbReference type="EMBL" id="JALJRB010000006">
    <property type="protein sequence ID" value="MCJ8500468.1"/>
    <property type="molecule type" value="Genomic_DNA"/>
</dbReference>
<protein>
    <submittedName>
        <fullName evidence="7">Outer membrane protein assembly factor BamD</fullName>
    </submittedName>
</protein>
<dbReference type="InterPro" id="IPR019734">
    <property type="entry name" value="TPR_rpt"/>
</dbReference>
<dbReference type="SUPFAM" id="SSF48452">
    <property type="entry name" value="TPR-like"/>
    <property type="match status" value="1"/>
</dbReference>
<dbReference type="RefSeq" id="WP_246904887.1">
    <property type="nucleotide sequence ID" value="NZ_JALJRB010000006.1"/>
</dbReference>
<sequence>MKFTSRHLLLLLAVSWMVTGCAWFGADRSEKPASELVQEGVAAYDRGKYGEALKAFEQLKNWYPFSQYAILAELKIADAHYHLKQYPEAVVAYESFERLHPRNEAVPYVIYQIGRCHFEQIDTVDRDQSTARQALETFQRLMRQFPDDPHARKAEHHIVTCLQSLAGHEMYVGAYYFRQARYRAALERYRTVIEKYPDVGHHREALLYIARCEAYRPVDASAAQRTASGP</sequence>
<dbReference type="HAMAP" id="MF_00922">
    <property type="entry name" value="OM_assembly_BamD"/>
    <property type="match status" value="1"/>
</dbReference>
<evidence type="ECO:0000256" key="4">
    <source>
        <dbReference type="PROSITE-ProRule" id="PRU00339"/>
    </source>
</evidence>
<evidence type="ECO:0000256" key="2">
    <source>
        <dbReference type="ARBA" id="ARBA00023136"/>
    </source>
</evidence>
<keyword evidence="4" id="KW-0802">TPR repeat</keyword>
<keyword evidence="2" id="KW-0472">Membrane</keyword>
<feature type="chain" id="PRO_5041250967" evidence="5">
    <location>
        <begin position="23"/>
        <end position="230"/>
    </location>
</feature>
<evidence type="ECO:0000256" key="5">
    <source>
        <dbReference type="SAM" id="SignalP"/>
    </source>
</evidence>
<accession>A0AA41R7K7</accession>
<comment type="caution">
    <text evidence="7">The sequence shown here is derived from an EMBL/GenBank/DDBJ whole genome shotgun (WGS) entry which is preliminary data.</text>
</comment>
<dbReference type="Gene3D" id="1.25.40.10">
    <property type="entry name" value="Tetratricopeptide repeat domain"/>
    <property type="match status" value="1"/>
</dbReference>
<dbReference type="SMART" id="SM00028">
    <property type="entry name" value="TPR"/>
    <property type="match status" value="3"/>
</dbReference>
<dbReference type="InterPro" id="IPR039565">
    <property type="entry name" value="BamD-like"/>
</dbReference>
<dbReference type="AlphaFoldDB" id="A0AA41R7K7"/>
<feature type="domain" description="Outer membrane lipoprotein BamD-like" evidence="6">
    <location>
        <begin position="30"/>
        <end position="227"/>
    </location>
</feature>
<dbReference type="PROSITE" id="PS51257">
    <property type="entry name" value="PROKAR_LIPOPROTEIN"/>
    <property type="match status" value="1"/>
</dbReference>
<evidence type="ECO:0000313" key="7">
    <source>
        <dbReference type="EMBL" id="MCJ8500468.1"/>
    </source>
</evidence>
<proteinExistence type="inferred from homology"/>
<dbReference type="PROSITE" id="PS50005">
    <property type="entry name" value="TPR"/>
    <property type="match status" value="1"/>
</dbReference>
<evidence type="ECO:0000256" key="3">
    <source>
        <dbReference type="ARBA" id="ARBA00023237"/>
    </source>
</evidence>
<reference evidence="7" key="1">
    <citation type="submission" date="2022-04" db="EMBL/GenBank/DDBJ databases">
        <title>Desulfatitalea alkaliphila sp. nov., a novel anaerobic sulfate-reducing bacterium isolated from terrestrial mud volcano, Taman Peninsula, Russia.</title>
        <authorList>
            <person name="Khomyakova M.A."/>
            <person name="Merkel A.Y."/>
            <person name="Slobodkin A.I."/>
        </authorList>
    </citation>
    <scope>NUCLEOTIDE SEQUENCE</scope>
    <source>
        <strain evidence="7">M08but</strain>
    </source>
</reference>
<keyword evidence="3" id="KW-0998">Cell outer membrane</keyword>
<dbReference type="InterPro" id="IPR017689">
    <property type="entry name" value="BamD"/>
</dbReference>
<evidence type="ECO:0000313" key="8">
    <source>
        <dbReference type="Proteomes" id="UP001165427"/>
    </source>
</evidence>
<keyword evidence="1 5" id="KW-0732">Signal</keyword>
<feature type="signal peptide" evidence="5">
    <location>
        <begin position="1"/>
        <end position="22"/>
    </location>
</feature>
<keyword evidence="8" id="KW-1185">Reference proteome</keyword>
<organism evidence="7 8">
    <name type="scientific">Desulfatitalea alkaliphila</name>
    <dbReference type="NCBI Taxonomy" id="2929485"/>
    <lineage>
        <taxon>Bacteria</taxon>
        <taxon>Pseudomonadati</taxon>
        <taxon>Thermodesulfobacteriota</taxon>
        <taxon>Desulfobacteria</taxon>
        <taxon>Desulfobacterales</taxon>
        <taxon>Desulfosarcinaceae</taxon>
        <taxon>Desulfatitalea</taxon>
    </lineage>
</organism>